<evidence type="ECO:0000256" key="1">
    <source>
        <dbReference type="ARBA" id="ARBA00010759"/>
    </source>
</evidence>
<evidence type="ECO:0000256" key="3">
    <source>
        <dbReference type="ARBA" id="ARBA00022723"/>
    </source>
</evidence>
<dbReference type="InterPro" id="IPR036821">
    <property type="entry name" value="Peptide_deformylase_sf"/>
</dbReference>
<reference evidence="8" key="1">
    <citation type="submission" date="2015-12" db="EMBL/GenBank/DDBJ databases">
        <title>De novo transcriptome assembly of four potential Pierce s Disease insect vectors from Arizona vineyards.</title>
        <authorList>
            <person name="Tassone E.E."/>
        </authorList>
    </citation>
    <scope>NUCLEOTIDE SEQUENCE</scope>
</reference>
<dbReference type="EC" id="3.5.1.88" evidence="2 7"/>
<evidence type="ECO:0000256" key="6">
    <source>
        <dbReference type="ARBA" id="ARBA00037114"/>
    </source>
</evidence>
<dbReference type="AlphaFoldDB" id="A0A1B6DJ01"/>
<organism evidence="8">
    <name type="scientific">Clastoptera arizonana</name>
    <name type="common">Arizona spittle bug</name>
    <dbReference type="NCBI Taxonomy" id="38151"/>
    <lineage>
        <taxon>Eukaryota</taxon>
        <taxon>Metazoa</taxon>
        <taxon>Ecdysozoa</taxon>
        <taxon>Arthropoda</taxon>
        <taxon>Hexapoda</taxon>
        <taxon>Insecta</taxon>
        <taxon>Pterygota</taxon>
        <taxon>Neoptera</taxon>
        <taxon>Paraneoptera</taxon>
        <taxon>Hemiptera</taxon>
        <taxon>Auchenorrhyncha</taxon>
        <taxon>Cercopoidea</taxon>
        <taxon>Clastopteridae</taxon>
        <taxon>Clastoptera</taxon>
    </lineage>
</organism>
<name>A0A1B6DJ01_9HEMI</name>
<evidence type="ECO:0000256" key="4">
    <source>
        <dbReference type="ARBA" id="ARBA00022801"/>
    </source>
</evidence>
<gene>
    <name evidence="8" type="ORF">g.10374</name>
</gene>
<sequence length="116" mass="13481">MNFQSFKKAYQNLWMKKLVKPPYKHVVQIGDPILRVKTKAVNPTDIESDNFKQFLETLKNVWSRYDCAGLSAPQIGVDLRVFAMHFPAVNKFRGTEQEYINKEMQHVPYTVSTRSG</sequence>
<keyword evidence="4 7" id="KW-0378">Hydrolase</keyword>
<dbReference type="PANTHER" id="PTHR10458:SF2">
    <property type="entry name" value="PEPTIDE DEFORMYLASE, MITOCHONDRIAL"/>
    <property type="match status" value="1"/>
</dbReference>
<dbReference type="GO" id="GO:0042586">
    <property type="term" value="F:peptide deformylase activity"/>
    <property type="evidence" value="ECO:0007669"/>
    <property type="project" value="UniProtKB-EC"/>
</dbReference>
<dbReference type="EMBL" id="GEDC01011700">
    <property type="protein sequence ID" value="JAS25598.1"/>
    <property type="molecule type" value="Transcribed_RNA"/>
</dbReference>
<dbReference type="Gene3D" id="3.90.45.10">
    <property type="entry name" value="Peptide deformylase"/>
    <property type="match status" value="1"/>
</dbReference>
<comment type="similarity">
    <text evidence="1 7">Belongs to the polypeptide deformylase family.</text>
</comment>
<dbReference type="GO" id="GO:0005739">
    <property type="term" value="C:mitochondrion"/>
    <property type="evidence" value="ECO:0007669"/>
    <property type="project" value="TreeGrafter"/>
</dbReference>
<proteinExistence type="inferred from homology"/>
<keyword evidence="3 7" id="KW-0479">Metal-binding</keyword>
<protein>
    <recommendedName>
        <fullName evidence="2 7">Peptide deformylase</fullName>
        <ecNumber evidence="2 7">3.5.1.88</ecNumber>
    </recommendedName>
</protein>
<dbReference type="Pfam" id="PF01327">
    <property type="entry name" value="Pep_deformylase"/>
    <property type="match status" value="1"/>
</dbReference>
<evidence type="ECO:0000256" key="5">
    <source>
        <dbReference type="ARBA" id="ARBA00022917"/>
    </source>
</evidence>
<dbReference type="InterPro" id="IPR023635">
    <property type="entry name" value="Peptide_deformylase"/>
</dbReference>
<dbReference type="GO" id="GO:0046872">
    <property type="term" value="F:metal ion binding"/>
    <property type="evidence" value="ECO:0007669"/>
    <property type="project" value="UniProtKB-KW"/>
</dbReference>
<dbReference type="GO" id="GO:0006412">
    <property type="term" value="P:translation"/>
    <property type="evidence" value="ECO:0007669"/>
    <property type="project" value="UniProtKB-KW"/>
</dbReference>
<evidence type="ECO:0000313" key="8">
    <source>
        <dbReference type="EMBL" id="JAS25598.1"/>
    </source>
</evidence>
<dbReference type="PANTHER" id="PTHR10458">
    <property type="entry name" value="PEPTIDE DEFORMYLASE"/>
    <property type="match status" value="1"/>
</dbReference>
<dbReference type="SUPFAM" id="SSF56420">
    <property type="entry name" value="Peptide deformylase"/>
    <property type="match status" value="1"/>
</dbReference>
<evidence type="ECO:0000256" key="2">
    <source>
        <dbReference type="ARBA" id="ARBA00012175"/>
    </source>
</evidence>
<keyword evidence="5 7" id="KW-0648">Protein biosynthesis</keyword>
<accession>A0A1B6DJ01</accession>
<comment type="function">
    <text evidence="6 7">Removes the formyl group from the N-terminal Met of newly synthesized proteins.</text>
</comment>
<comment type="catalytic activity">
    <reaction evidence="7">
        <text>N-terminal N-formyl-L-methionyl-[peptide] + H2O = N-terminal L-methionyl-[peptide] + formate</text>
        <dbReference type="Rhea" id="RHEA:24420"/>
        <dbReference type="Rhea" id="RHEA-COMP:10639"/>
        <dbReference type="Rhea" id="RHEA-COMP:10640"/>
        <dbReference type="ChEBI" id="CHEBI:15377"/>
        <dbReference type="ChEBI" id="CHEBI:15740"/>
        <dbReference type="ChEBI" id="CHEBI:49298"/>
        <dbReference type="ChEBI" id="CHEBI:64731"/>
        <dbReference type="EC" id="3.5.1.88"/>
    </reaction>
</comment>
<evidence type="ECO:0000256" key="7">
    <source>
        <dbReference type="RuleBase" id="RU362111"/>
    </source>
</evidence>